<keyword evidence="4" id="KW-1185">Reference proteome</keyword>
<gene>
    <name evidence="3" type="ORF">ENUP19_0211G0027</name>
</gene>
<dbReference type="Proteomes" id="UP001628156">
    <property type="component" value="Unassembled WGS sequence"/>
</dbReference>
<dbReference type="InterPro" id="IPR000504">
    <property type="entry name" value="RRM_dom"/>
</dbReference>
<dbReference type="PANTHER" id="PTHR15241">
    <property type="entry name" value="TRANSFORMER-2-RELATED"/>
    <property type="match status" value="1"/>
</dbReference>
<feature type="domain" description="RRM" evidence="2">
    <location>
        <begin position="39"/>
        <end position="116"/>
    </location>
</feature>
<dbReference type="InterPro" id="IPR012677">
    <property type="entry name" value="Nucleotide-bd_a/b_plait_sf"/>
</dbReference>
<dbReference type="SUPFAM" id="SSF54928">
    <property type="entry name" value="RNA-binding domain, RBD"/>
    <property type="match status" value="1"/>
</dbReference>
<proteinExistence type="predicted"/>
<organism evidence="3 4">
    <name type="scientific">Entamoeba nuttalli</name>
    <dbReference type="NCBI Taxonomy" id="412467"/>
    <lineage>
        <taxon>Eukaryota</taxon>
        <taxon>Amoebozoa</taxon>
        <taxon>Evosea</taxon>
        <taxon>Archamoebae</taxon>
        <taxon>Mastigamoebida</taxon>
        <taxon>Entamoebidae</taxon>
        <taxon>Entamoeba</taxon>
    </lineage>
</organism>
<sequence>MSITPSLCDKLEKEWRTVHKDNVNKEYIRHEIEKELDSRSVHVSNVEYTTTKEELEDLFERCGVVLKVNIPINQLTQKTMGYANIEFKNSNAVEKAIKLTGTNLNGRYIEVSKKITFDKRKNDRTDFSWFFEDLD</sequence>
<dbReference type="EMBL" id="BAAFRS010000211">
    <property type="protein sequence ID" value="GAB1224628.1"/>
    <property type="molecule type" value="Genomic_DNA"/>
</dbReference>
<dbReference type="SMART" id="SM00360">
    <property type="entry name" value="RRM"/>
    <property type="match status" value="1"/>
</dbReference>
<dbReference type="PANTHER" id="PTHR15241:SF304">
    <property type="entry name" value="RRM DOMAIN-CONTAINING PROTEIN"/>
    <property type="match status" value="1"/>
</dbReference>
<dbReference type="Pfam" id="PF00076">
    <property type="entry name" value="RRM_1"/>
    <property type="match status" value="1"/>
</dbReference>
<dbReference type="InterPro" id="IPR035979">
    <property type="entry name" value="RBD_domain_sf"/>
</dbReference>
<evidence type="ECO:0000313" key="4">
    <source>
        <dbReference type="Proteomes" id="UP001628156"/>
    </source>
</evidence>
<keyword evidence="1" id="KW-0694">RNA-binding</keyword>
<reference evidence="3 4" key="1">
    <citation type="journal article" date="2019" name="PLoS Negl. Trop. Dis.">
        <title>Whole genome sequencing of Entamoeba nuttalli reveals mammalian host-related molecular signatures and a novel octapeptide-repeat surface protein.</title>
        <authorList>
            <person name="Tanaka M."/>
            <person name="Makiuchi T."/>
            <person name="Komiyama T."/>
            <person name="Shiina T."/>
            <person name="Osaki K."/>
            <person name="Tachibana H."/>
        </authorList>
    </citation>
    <scope>NUCLEOTIDE SEQUENCE [LARGE SCALE GENOMIC DNA]</scope>
    <source>
        <strain evidence="3 4">P19-061405</strain>
    </source>
</reference>
<protein>
    <recommendedName>
        <fullName evidence="2">RRM domain-containing protein</fullName>
    </recommendedName>
</protein>
<comment type="caution">
    <text evidence="3">The sequence shown here is derived from an EMBL/GenBank/DDBJ whole genome shotgun (WGS) entry which is preliminary data.</text>
</comment>
<name>A0ABQ0DPG1_9EUKA</name>
<dbReference type="Gene3D" id="3.30.70.330">
    <property type="match status" value="1"/>
</dbReference>
<evidence type="ECO:0000313" key="3">
    <source>
        <dbReference type="EMBL" id="GAB1224628.1"/>
    </source>
</evidence>
<evidence type="ECO:0000256" key="1">
    <source>
        <dbReference type="PROSITE-ProRule" id="PRU00176"/>
    </source>
</evidence>
<evidence type="ECO:0000259" key="2">
    <source>
        <dbReference type="PROSITE" id="PS50102"/>
    </source>
</evidence>
<dbReference type="PROSITE" id="PS50102">
    <property type="entry name" value="RRM"/>
    <property type="match status" value="1"/>
</dbReference>
<accession>A0ABQ0DPG1</accession>